<evidence type="ECO:0000313" key="1">
    <source>
        <dbReference type="EMBL" id="KAL3510159.1"/>
    </source>
</evidence>
<dbReference type="AlphaFoldDB" id="A0ABD2YVB6"/>
<proteinExistence type="predicted"/>
<comment type="caution">
    <text evidence="1">The sequence shown here is derived from an EMBL/GenBank/DDBJ whole genome shotgun (WGS) entry which is preliminary data.</text>
</comment>
<keyword evidence="2" id="KW-1185">Reference proteome</keyword>
<sequence>MVIHASIVPPPTWCNRTSLSRPESCSGFDDDSTIVSELETTHLAAARQRKRDTAVACVKGEDAAATQKSDGKSTAIEQTVVLATKIDGFGAAAIVISQETASSIKENKNAEDVTSQIHNLVAEAIINVATRPSMTTSKGSVNADVEVPRIQKEKSLRTTLIKGRSASRDKVVFVSSTKCITQKIQNKNSEDVKLTTLLEDVNNLSDLFYSAPSLGIQLAVMQG</sequence>
<dbReference type="Proteomes" id="UP001630127">
    <property type="component" value="Unassembled WGS sequence"/>
</dbReference>
<reference evidence="1 2" key="1">
    <citation type="submission" date="2024-11" db="EMBL/GenBank/DDBJ databases">
        <title>A near-complete genome assembly of Cinchona calisaya.</title>
        <authorList>
            <person name="Lian D.C."/>
            <person name="Zhao X.W."/>
            <person name="Wei L."/>
        </authorList>
    </citation>
    <scope>NUCLEOTIDE SEQUENCE [LARGE SCALE GENOMIC DNA]</scope>
    <source>
        <tissue evidence="1">Nenye</tissue>
    </source>
</reference>
<protein>
    <submittedName>
        <fullName evidence="1">Uncharacterized protein</fullName>
    </submittedName>
</protein>
<gene>
    <name evidence="1" type="ORF">ACH5RR_029560</name>
</gene>
<accession>A0ABD2YVB6</accession>
<evidence type="ECO:0000313" key="2">
    <source>
        <dbReference type="Proteomes" id="UP001630127"/>
    </source>
</evidence>
<organism evidence="1 2">
    <name type="scientific">Cinchona calisaya</name>
    <dbReference type="NCBI Taxonomy" id="153742"/>
    <lineage>
        <taxon>Eukaryota</taxon>
        <taxon>Viridiplantae</taxon>
        <taxon>Streptophyta</taxon>
        <taxon>Embryophyta</taxon>
        <taxon>Tracheophyta</taxon>
        <taxon>Spermatophyta</taxon>
        <taxon>Magnoliopsida</taxon>
        <taxon>eudicotyledons</taxon>
        <taxon>Gunneridae</taxon>
        <taxon>Pentapetalae</taxon>
        <taxon>asterids</taxon>
        <taxon>lamiids</taxon>
        <taxon>Gentianales</taxon>
        <taxon>Rubiaceae</taxon>
        <taxon>Cinchonoideae</taxon>
        <taxon>Cinchoneae</taxon>
        <taxon>Cinchona</taxon>
    </lineage>
</organism>
<name>A0ABD2YVB6_9GENT</name>
<dbReference type="EMBL" id="JBJUIK010000012">
    <property type="protein sequence ID" value="KAL3510159.1"/>
    <property type="molecule type" value="Genomic_DNA"/>
</dbReference>